<reference evidence="1" key="1">
    <citation type="submission" date="2022-03" db="EMBL/GenBank/DDBJ databases">
        <authorList>
            <person name="Lindestad O."/>
        </authorList>
    </citation>
    <scope>NUCLEOTIDE SEQUENCE</scope>
</reference>
<dbReference type="GO" id="GO:0071897">
    <property type="term" value="P:DNA biosynthetic process"/>
    <property type="evidence" value="ECO:0007669"/>
    <property type="project" value="UniProtKB-ARBA"/>
</dbReference>
<dbReference type="PANTHER" id="PTHR24559:SF435">
    <property type="entry name" value="RIBONUCLEASE H"/>
    <property type="match status" value="1"/>
</dbReference>
<dbReference type="InterPro" id="IPR053134">
    <property type="entry name" value="RNA-dir_DNA_polymerase"/>
</dbReference>
<dbReference type="AlphaFoldDB" id="A0A8S4QID3"/>
<accession>A0A8S4QID3</accession>
<proteinExistence type="predicted"/>
<dbReference type="PANTHER" id="PTHR24559">
    <property type="entry name" value="TRANSPOSON TY3-I GAG-POL POLYPROTEIN"/>
    <property type="match status" value="1"/>
</dbReference>
<dbReference type="SUPFAM" id="SSF56672">
    <property type="entry name" value="DNA/RNA polymerases"/>
    <property type="match status" value="1"/>
</dbReference>
<keyword evidence="2" id="KW-1185">Reference proteome</keyword>
<dbReference type="EMBL" id="CAKXAJ010007078">
    <property type="protein sequence ID" value="CAH2210261.1"/>
    <property type="molecule type" value="Genomic_DNA"/>
</dbReference>
<evidence type="ECO:0000313" key="1">
    <source>
        <dbReference type="EMBL" id="CAH2210261.1"/>
    </source>
</evidence>
<name>A0A8S4QID3_9NEOP</name>
<evidence type="ECO:0000313" key="2">
    <source>
        <dbReference type="Proteomes" id="UP000838756"/>
    </source>
</evidence>
<comment type="caution">
    <text evidence="1">The sequence shown here is derived from an EMBL/GenBank/DDBJ whole genome shotgun (WGS) entry which is preliminary data.</text>
</comment>
<dbReference type="OrthoDB" id="420169at2759"/>
<protein>
    <submittedName>
        <fullName evidence="1">Jg2078 protein</fullName>
    </submittedName>
</protein>
<dbReference type="Gene3D" id="3.10.10.10">
    <property type="entry name" value="HIV Type 1 Reverse Transcriptase, subunit A, domain 1"/>
    <property type="match status" value="1"/>
</dbReference>
<gene>
    <name evidence="1" type="primary">jg2078</name>
    <name evidence="1" type="ORF">PAEG_LOCUS2172</name>
</gene>
<dbReference type="InterPro" id="IPR043502">
    <property type="entry name" value="DNA/RNA_pol_sf"/>
</dbReference>
<organism evidence="1 2">
    <name type="scientific">Pararge aegeria aegeria</name>
    <dbReference type="NCBI Taxonomy" id="348720"/>
    <lineage>
        <taxon>Eukaryota</taxon>
        <taxon>Metazoa</taxon>
        <taxon>Ecdysozoa</taxon>
        <taxon>Arthropoda</taxon>
        <taxon>Hexapoda</taxon>
        <taxon>Insecta</taxon>
        <taxon>Pterygota</taxon>
        <taxon>Neoptera</taxon>
        <taxon>Endopterygota</taxon>
        <taxon>Lepidoptera</taxon>
        <taxon>Glossata</taxon>
        <taxon>Ditrysia</taxon>
        <taxon>Papilionoidea</taxon>
        <taxon>Nymphalidae</taxon>
        <taxon>Satyrinae</taxon>
        <taxon>Satyrini</taxon>
        <taxon>Parargina</taxon>
        <taxon>Pararge</taxon>
    </lineage>
</organism>
<dbReference type="Proteomes" id="UP000838756">
    <property type="component" value="Unassembled WGS sequence"/>
</dbReference>
<sequence length="176" mass="20479">MSEESVKINPNLALKLQKVPDKIMYLENNYDSTLERTEEVLNSLRISHLNEEEKDCLHDVYSRYSDIFHLPNDKLTHTDALKHQIQTNSNVPINTKSYRFPQCHKEEVNRQINKMLDQDIIEPSVSPWSSPIWGVPKKIDSSGEKKWRIVIDYRKLNDITIGETYPIPQINFGSVG</sequence>